<proteinExistence type="predicted"/>
<dbReference type="AlphaFoldDB" id="A0A859QF99"/>
<evidence type="ECO:0000313" key="2">
    <source>
        <dbReference type="EMBL" id="QLL62134.1"/>
    </source>
</evidence>
<reference evidence="2 3" key="1">
    <citation type="submission" date="2019-06" db="EMBL/GenBank/DDBJ databases">
        <title>Complete genome sequence of Ensifer mexicanus ITTG R7 isolated from nodules of Acacia angustissima (Mill.) Kuntze.</title>
        <authorList>
            <person name="Rincon-Rosales R."/>
            <person name="Rogel M.A."/>
            <person name="Guerrero G."/>
            <person name="Rincon-Molina C.I."/>
            <person name="Lopez-Lopez A."/>
            <person name="Martinez-Romero E."/>
        </authorList>
    </citation>
    <scope>NUCLEOTIDE SEQUENCE [LARGE SCALE GENOMIC DNA]</scope>
    <source>
        <strain evidence="2 3">ITTG R7</strain>
    </source>
</reference>
<accession>A0A859QF99</accession>
<dbReference type="Proteomes" id="UP000510721">
    <property type="component" value="Chromosome"/>
</dbReference>
<gene>
    <name evidence="2" type="ORF">FKV68_12065</name>
</gene>
<evidence type="ECO:0000256" key="1">
    <source>
        <dbReference type="SAM" id="MobiDB-lite"/>
    </source>
</evidence>
<dbReference type="KEGG" id="emx:FKV68_12065"/>
<evidence type="ECO:0000313" key="3">
    <source>
        <dbReference type="Proteomes" id="UP000510721"/>
    </source>
</evidence>
<keyword evidence="3" id="KW-1185">Reference proteome</keyword>
<sequence>MGLSFAQASGMAARMATMPDMAESSMAQSDTVKSDTVKSDTVTSDTIMPDMSEHGDCQDCPDQPDGMKAMACGNVCAAAVIAPLPLAALVPHGEKPASVLAPDLSLDGRTLSPDPDPPRTSDIG</sequence>
<name>A0A859QF99_9HYPH</name>
<feature type="region of interest" description="Disordered" evidence="1">
    <location>
        <begin position="102"/>
        <end position="124"/>
    </location>
</feature>
<protein>
    <submittedName>
        <fullName evidence="2">Uncharacterized protein</fullName>
    </submittedName>
</protein>
<feature type="region of interest" description="Disordered" evidence="1">
    <location>
        <begin position="16"/>
        <end position="59"/>
    </location>
</feature>
<dbReference type="EMBL" id="CP041238">
    <property type="protein sequence ID" value="QLL62134.1"/>
    <property type="molecule type" value="Genomic_DNA"/>
</dbReference>
<organism evidence="2 3">
    <name type="scientific">Sinorhizobium mexicanum</name>
    <dbReference type="NCBI Taxonomy" id="375549"/>
    <lineage>
        <taxon>Bacteria</taxon>
        <taxon>Pseudomonadati</taxon>
        <taxon>Pseudomonadota</taxon>
        <taxon>Alphaproteobacteria</taxon>
        <taxon>Hyphomicrobiales</taxon>
        <taxon>Rhizobiaceae</taxon>
        <taxon>Sinorhizobium/Ensifer group</taxon>
        <taxon>Sinorhizobium</taxon>
    </lineage>
</organism>